<dbReference type="GO" id="GO:0045040">
    <property type="term" value="P:protein insertion into mitochondrial outer membrane"/>
    <property type="evidence" value="ECO:0007669"/>
    <property type="project" value="UniProtKB-UniRule"/>
</dbReference>
<name>J7RYH2_HUIN7</name>
<dbReference type="GO" id="GO:1990456">
    <property type="term" value="P:mitochondrion-endoplasmic reticulum membrane tethering"/>
    <property type="evidence" value="ECO:0007669"/>
    <property type="project" value="UniProtKB-UniRule"/>
</dbReference>
<dbReference type="GO" id="GO:0007031">
    <property type="term" value="P:peroxisome organization"/>
    <property type="evidence" value="ECO:0007669"/>
    <property type="project" value="EnsemblFungi"/>
</dbReference>
<evidence type="ECO:0000256" key="4">
    <source>
        <dbReference type="ARBA" id="ARBA00023128"/>
    </source>
</evidence>
<comment type="similarity">
    <text evidence="6">Belongs to the MDM10 family.</text>
</comment>
<dbReference type="GO" id="GO:0001401">
    <property type="term" value="C:SAM complex"/>
    <property type="evidence" value="ECO:0007669"/>
    <property type="project" value="EnsemblFungi"/>
</dbReference>
<dbReference type="GO" id="GO:0051654">
    <property type="term" value="P:establishment of mitochondrion localization"/>
    <property type="evidence" value="ECO:0007669"/>
    <property type="project" value="EnsemblFungi"/>
</dbReference>
<dbReference type="Proteomes" id="UP000006310">
    <property type="component" value="Chromosome 4"/>
</dbReference>
<comment type="subcellular location">
    <subcellularLocation>
        <location evidence="6">Mitochondrion outer membrane</location>
        <topology evidence="6">Multi-pass membrane protein</topology>
    </subcellularLocation>
    <text evidence="6">The ERMES/MDM complex localizes to a few discrete foci (around 10 per single cell), that represent mitochondria-endoplasmic reticulum junctions. These foci are often found next to mtDNA nucleoids.</text>
</comment>
<keyword evidence="2 6" id="KW-0812">Transmembrane</keyword>
<dbReference type="RefSeq" id="XP_022464458.1">
    <property type="nucleotide sequence ID" value="XM_022607910.1"/>
</dbReference>
<keyword evidence="5 6" id="KW-0472">Membrane</keyword>
<dbReference type="STRING" id="1071383.J7RYH2"/>
<evidence type="ECO:0000313" key="8">
    <source>
        <dbReference type="EMBL" id="CCK70212.1"/>
    </source>
</evidence>
<comment type="subunit">
    <text evidence="6">Component of the ER-mitochondria encounter structure (ERMES) or MDM complex, composed of MMM1, MDM10, MDM12 and MDM34. Associates with the mitochondrial outer membrane sorting assembly machinery SAM(core) complex.</text>
</comment>
<keyword evidence="9" id="KW-1185">Reference proteome</keyword>
<organism evidence="8 9">
    <name type="scientific">Huiozyma naganishii (strain ATCC MYA-139 / BCRC 22969 / CBS 8797 / KCTC 17520 / NBRC 10181 / NCYC 3082 / Yp74L-3)</name>
    <name type="common">Yeast</name>
    <name type="synonym">Kazachstania naganishii</name>
    <dbReference type="NCBI Taxonomy" id="1071383"/>
    <lineage>
        <taxon>Eukaryota</taxon>
        <taxon>Fungi</taxon>
        <taxon>Dikarya</taxon>
        <taxon>Ascomycota</taxon>
        <taxon>Saccharomycotina</taxon>
        <taxon>Saccharomycetes</taxon>
        <taxon>Saccharomycetales</taxon>
        <taxon>Saccharomycetaceae</taxon>
        <taxon>Huiozyma</taxon>
    </lineage>
</organism>
<dbReference type="GO" id="GO:0015914">
    <property type="term" value="P:phospholipid transport"/>
    <property type="evidence" value="ECO:0007669"/>
    <property type="project" value="EnsemblFungi"/>
</dbReference>
<dbReference type="OrthoDB" id="2103793at2759"/>
<evidence type="ECO:0000256" key="6">
    <source>
        <dbReference type="HAMAP-Rule" id="MF_03102"/>
    </source>
</evidence>
<keyword evidence="3 6" id="KW-1000">Mitochondrion outer membrane</keyword>
<dbReference type="PANTHER" id="PTHR28035">
    <property type="entry name" value="MITOCHONDRIAL DISTRIBUTION AND MORPHOLOGY PROTEIN 10"/>
    <property type="match status" value="1"/>
</dbReference>
<evidence type="ECO:0000256" key="5">
    <source>
        <dbReference type="ARBA" id="ARBA00023136"/>
    </source>
</evidence>
<evidence type="ECO:0000256" key="7">
    <source>
        <dbReference type="SAM" id="MobiDB-lite"/>
    </source>
</evidence>
<proteinExistence type="inferred from homology"/>
<dbReference type="AlphaFoldDB" id="J7RYH2"/>
<feature type="compositionally biased region" description="Polar residues" evidence="7">
    <location>
        <begin position="117"/>
        <end position="126"/>
    </location>
</feature>
<dbReference type="PANTHER" id="PTHR28035:SF1">
    <property type="entry name" value="MITOCHONDRIAL DISTRIBUTION AND MORPHOLOGY PROTEIN 10"/>
    <property type="match status" value="1"/>
</dbReference>
<evidence type="ECO:0000256" key="3">
    <source>
        <dbReference type="ARBA" id="ARBA00022787"/>
    </source>
</evidence>
<dbReference type="InterPro" id="IPR027539">
    <property type="entry name" value="Mdm10"/>
</dbReference>
<gene>
    <name evidence="8" type="primary">KNAG0D04720</name>
    <name evidence="6" type="synonym">MDM10</name>
    <name evidence="8" type="ordered locus">KNAG_0D04720</name>
</gene>
<dbReference type="HAMAP" id="MF_03102">
    <property type="entry name" value="Mdm10"/>
    <property type="match status" value="1"/>
</dbReference>
<keyword evidence="1 6" id="KW-1134">Transmembrane beta strand</keyword>
<dbReference type="OMA" id="VPGYRQI"/>
<protein>
    <recommendedName>
        <fullName evidence="6">Mitochondrial distribution and morphology protein 10</fullName>
    </recommendedName>
    <alternativeName>
        <fullName evidence="6">Mitochondrial inheritance component MDM10</fullName>
    </alternativeName>
</protein>
<dbReference type="eggNOG" id="ENOG502QUN5">
    <property type="taxonomic scope" value="Eukaryota"/>
</dbReference>
<reference evidence="8 9" key="1">
    <citation type="journal article" date="2011" name="Proc. Natl. Acad. Sci. U.S.A.">
        <title>Evolutionary erosion of yeast sex chromosomes by mating-type switching accidents.</title>
        <authorList>
            <person name="Gordon J.L."/>
            <person name="Armisen D."/>
            <person name="Proux-Wera E."/>
            <person name="Oheigeartaigh S.S."/>
            <person name="Byrne K.P."/>
            <person name="Wolfe K.H."/>
        </authorList>
    </citation>
    <scope>NUCLEOTIDE SEQUENCE [LARGE SCALE GENOMIC DNA]</scope>
    <source>
        <strain evidence="9">ATCC MYA-139 / BCRC 22969 / CBS 8797 / CCRC 22969 / KCTC 17520 / NBRC 10181 / NCYC 3082</strain>
    </source>
</reference>
<sequence length="481" mass="53400">MLDYMDYVQRTFETATGWHRDRGYANVGSGGALACSSSRCPSGSSCRLHTRATRHSFNTLDLASWGNVSGALTYLYTDCAAVEELVGGSEAVRLQHATETFRDVAGKHPTTYHDAAKQQNDAQETQLEPEDANYGSDPVALHASPAASHPAAQDARQCAWPHSLYYGRIYYPSSTLEAMIVRRCTPFSQLVVKCISSATPAPTPQFNIATLYWQRDKDHSFQEWILSSNDALLGYRVLHNYVGGGSKFNNSLYNNSVLSFGFEAWLGLVSLNPACSVSARYATHAANTGRPLTLTVSWNPLFGHVSSTYAARTTTNTAFTAKYDFNIYSIDSNLSFGCEIWRRGRQTGLPGASVPEKRPARGVPIEWPLDLVHPSVQTQKLLDDLTHTFSASLQKLDEERSIIEQFENNFNAANFTNVWKMSTSLMDRNLRVLWECKFKGFLLSMGTELLASPSSDQVANTRKPFPIEIPKQFGIMVQYSC</sequence>
<evidence type="ECO:0000256" key="1">
    <source>
        <dbReference type="ARBA" id="ARBA00022452"/>
    </source>
</evidence>
<reference evidence="9" key="2">
    <citation type="submission" date="2012-08" db="EMBL/GenBank/DDBJ databases">
        <title>Genome sequence of Kazachstania naganishii.</title>
        <authorList>
            <person name="Gordon J.L."/>
            <person name="Armisen D."/>
            <person name="Proux-Wera E."/>
            <person name="OhEigeartaigh S.S."/>
            <person name="Byrne K.P."/>
            <person name="Wolfe K.H."/>
        </authorList>
    </citation>
    <scope>NUCLEOTIDE SEQUENCE [LARGE SCALE GENOMIC DNA]</scope>
    <source>
        <strain evidence="9">ATCC MYA-139 / BCRC 22969 / CBS 8797 / CCRC 22969 / KCTC 17520 / NBRC 10181 / NCYC 3082</strain>
    </source>
</reference>
<comment type="function">
    <text evidence="6">Component of the ERMES/MDM complex, which serves as a molecular tether to connect the endoplasmic reticulum and mitochondria. Components of this complex are involved in the control of mitochondrial shape and protein biogenesis and may function in phospholipid exchange. MDM10 is involved in the late assembly steps of the general translocase of the mitochondrial outer membrane (TOM complex). Functions in the TOM40-specific route of the assembly of outer membrane beta-barrel proteins, including the association of TOM40 with the receptor TOM22 and small TOM proteins. Can associate with the SAM(core) complex as well as the MDM12-MMM1 complex, both involved in late steps of the major beta-barrel assembly pathway, that is responsible for biogenesis of all outer membrane beta-barrel proteins. May act as a switch that shuttles between both complexes and channels precursor proteins into the TOM40-specific pathway. Plays a role in mitochondrial morphology and in the inheritance of mitochondria.</text>
</comment>
<dbReference type="GO" id="GO:0070096">
    <property type="term" value="P:mitochondrial outer membrane translocase complex assembly"/>
    <property type="evidence" value="ECO:0007669"/>
    <property type="project" value="UniProtKB-UniRule"/>
</dbReference>
<accession>J7RYH2</accession>
<feature type="region of interest" description="Disordered" evidence="7">
    <location>
        <begin position="114"/>
        <end position="139"/>
    </location>
</feature>
<comment type="domain">
    <text evidence="6">Lacks alpha-helical transmembrane segments, suggesting that it resides in the membrane via beta-sheet conformations similar to those predicted for other outer membrane proteins and porin.</text>
</comment>
<dbReference type="Pfam" id="PF12519">
    <property type="entry name" value="MDM10"/>
    <property type="match status" value="1"/>
</dbReference>
<evidence type="ECO:0000313" key="9">
    <source>
        <dbReference type="Proteomes" id="UP000006310"/>
    </source>
</evidence>
<dbReference type="GO" id="GO:0032865">
    <property type="term" value="C:ERMES complex"/>
    <property type="evidence" value="ECO:0007669"/>
    <property type="project" value="UniProtKB-UniRule"/>
</dbReference>
<dbReference type="HOGENOM" id="CLU_026505_0_0_1"/>
<evidence type="ECO:0000256" key="2">
    <source>
        <dbReference type="ARBA" id="ARBA00022692"/>
    </source>
</evidence>
<keyword evidence="4 6" id="KW-0496">Mitochondrion</keyword>
<dbReference type="KEGG" id="kng:KNAG_0D04720"/>
<dbReference type="EMBL" id="HE978317">
    <property type="protein sequence ID" value="CCK70212.1"/>
    <property type="molecule type" value="Genomic_DNA"/>
</dbReference>
<dbReference type="GeneID" id="34525901"/>